<dbReference type="InterPro" id="IPR017939">
    <property type="entry name" value="G-Glutamylcylcotransferase"/>
</dbReference>
<evidence type="ECO:0000256" key="1">
    <source>
        <dbReference type="ARBA" id="ARBA00012346"/>
    </source>
</evidence>
<proteinExistence type="predicted"/>
<keyword evidence="5" id="KW-1185">Reference proteome</keyword>
<dbReference type="PANTHER" id="PTHR12935">
    <property type="entry name" value="GAMMA-GLUTAMYLCYCLOTRANSFERASE"/>
    <property type="match status" value="1"/>
</dbReference>
<evidence type="ECO:0000259" key="3">
    <source>
        <dbReference type="Pfam" id="PF06094"/>
    </source>
</evidence>
<dbReference type="SUPFAM" id="SSF110857">
    <property type="entry name" value="Gamma-glutamyl cyclotransferase-like"/>
    <property type="match status" value="1"/>
</dbReference>
<dbReference type="GO" id="GO:0003839">
    <property type="term" value="F:gamma-glutamylcyclotransferase activity"/>
    <property type="evidence" value="ECO:0007669"/>
    <property type="project" value="UniProtKB-EC"/>
</dbReference>
<evidence type="ECO:0000313" key="4">
    <source>
        <dbReference type="EMBL" id="KAK3056931.1"/>
    </source>
</evidence>
<dbReference type="InterPro" id="IPR013024">
    <property type="entry name" value="GGCT-like"/>
</dbReference>
<keyword evidence="2" id="KW-0456">Lyase</keyword>
<dbReference type="AlphaFoldDB" id="A0AAJ0GG64"/>
<reference evidence="4" key="1">
    <citation type="submission" date="2023-04" db="EMBL/GenBank/DDBJ databases">
        <title>Black Yeasts Isolated from many extreme environments.</title>
        <authorList>
            <person name="Coleine C."/>
            <person name="Stajich J.E."/>
            <person name="Selbmann L."/>
        </authorList>
    </citation>
    <scope>NUCLEOTIDE SEQUENCE</scope>
    <source>
        <strain evidence="4">CCFEE 5312</strain>
    </source>
</reference>
<dbReference type="InterPro" id="IPR009288">
    <property type="entry name" value="AIG2-like_dom"/>
</dbReference>
<feature type="domain" description="Gamma-glutamylcyclotransferase AIG2-like" evidence="3">
    <location>
        <begin position="87"/>
        <end position="177"/>
    </location>
</feature>
<accession>A0AAJ0GG64</accession>
<evidence type="ECO:0000256" key="2">
    <source>
        <dbReference type="ARBA" id="ARBA00023239"/>
    </source>
</evidence>
<dbReference type="PANTHER" id="PTHR12935:SF0">
    <property type="entry name" value="GAMMA-GLUTAMYLCYCLOTRANSFERASE"/>
    <property type="match status" value="1"/>
</dbReference>
<dbReference type="InterPro" id="IPR036568">
    <property type="entry name" value="GGCT-like_sf"/>
</dbReference>
<sequence>MYPPSMAGPAASKNETVDATRRFSELYFGTELSLYLLVDETPAYRCHLYRLCIQPWRSPHCEIDPYLLLTQINAVAPEAMKGRCPDSLFCGLARLDGWKWHINSTQYANIMPSEGDVVYGSLFFLSPRDEAGLDESEGVPWLYEKKYLQCTRINPNGSVASEEQVPCMTYVDLQRQDEGAIMPDYIIWINKAIREATPLGLPAAYVDKYIRPHIPSTYKEDEEREIQMVRVMSPRGTPMPLSMG</sequence>
<dbReference type="Proteomes" id="UP001271007">
    <property type="component" value="Unassembled WGS sequence"/>
</dbReference>
<dbReference type="Gene3D" id="3.10.490.10">
    <property type="entry name" value="Gamma-glutamyl cyclotransferase-like"/>
    <property type="match status" value="1"/>
</dbReference>
<evidence type="ECO:0000313" key="5">
    <source>
        <dbReference type="Proteomes" id="UP001271007"/>
    </source>
</evidence>
<dbReference type="CDD" id="cd06661">
    <property type="entry name" value="GGCT_like"/>
    <property type="match status" value="1"/>
</dbReference>
<comment type="caution">
    <text evidence="4">The sequence shown here is derived from an EMBL/GenBank/DDBJ whole genome shotgun (WGS) entry which is preliminary data.</text>
</comment>
<gene>
    <name evidence="4" type="ORF">LTR09_001969</name>
</gene>
<protein>
    <recommendedName>
        <fullName evidence="1">gamma-glutamylcyclotransferase</fullName>
        <ecNumber evidence="1">4.3.2.9</ecNumber>
    </recommendedName>
</protein>
<dbReference type="EMBL" id="JAWDJX010000004">
    <property type="protein sequence ID" value="KAK3056931.1"/>
    <property type="molecule type" value="Genomic_DNA"/>
</dbReference>
<dbReference type="EC" id="4.3.2.9" evidence="1"/>
<name>A0AAJ0GG64_9PEZI</name>
<dbReference type="Pfam" id="PF06094">
    <property type="entry name" value="GGACT"/>
    <property type="match status" value="1"/>
</dbReference>
<organism evidence="4 5">
    <name type="scientific">Extremus antarcticus</name>
    <dbReference type="NCBI Taxonomy" id="702011"/>
    <lineage>
        <taxon>Eukaryota</taxon>
        <taxon>Fungi</taxon>
        <taxon>Dikarya</taxon>
        <taxon>Ascomycota</taxon>
        <taxon>Pezizomycotina</taxon>
        <taxon>Dothideomycetes</taxon>
        <taxon>Dothideomycetidae</taxon>
        <taxon>Mycosphaerellales</taxon>
        <taxon>Extremaceae</taxon>
        <taxon>Extremus</taxon>
    </lineage>
</organism>